<protein>
    <submittedName>
        <fullName evidence="1">Uncharacterized protein</fullName>
    </submittedName>
</protein>
<comment type="caution">
    <text evidence="1">The sequence shown here is derived from an EMBL/GenBank/DDBJ whole genome shotgun (WGS) entry which is preliminary data.</text>
</comment>
<evidence type="ECO:0000313" key="1">
    <source>
        <dbReference type="EMBL" id="MPN49381.1"/>
    </source>
</evidence>
<reference evidence="1" key="1">
    <citation type="submission" date="2019-08" db="EMBL/GenBank/DDBJ databases">
        <authorList>
            <person name="Kucharzyk K."/>
            <person name="Murdoch R.W."/>
            <person name="Higgins S."/>
            <person name="Loffler F."/>
        </authorList>
    </citation>
    <scope>NUCLEOTIDE SEQUENCE</scope>
</reference>
<sequence>MFGRKRFAGKQHPAQRGPVALFDAAALQHLDQGKGHRVPDADALGFNQARHAGRQFGDAFRDNHRGCAGGRGGKEIESREIEMEGSMVADPVSGG</sequence>
<gene>
    <name evidence="1" type="ORF">SDC9_197001</name>
</gene>
<accession>A0A645IDH0</accession>
<name>A0A645IDH0_9ZZZZ</name>
<proteinExistence type="predicted"/>
<dbReference type="AlphaFoldDB" id="A0A645IDH0"/>
<dbReference type="EMBL" id="VSSQ01112580">
    <property type="protein sequence ID" value="MPN49381.1"/>
    <property type="molecule type" value="Genomic_DNA"/>
</dbReference>
<organism evidence="1">
    <name type="scientific">bioreactor metagenome</name>
    <dbReference type="NCBI Taxonomy" id="1076179"/>
    <lineage>
        <taxon>unclassified sequences</taxon>
        <taxon>metagenomes</taxon>
        <taxon>ecological metagenomes</taxon>
    </lineage>
</organism>